<proteinExistence type="predicted"/>
<dbReference type="EMBL" id="MN033906">
    <property type="protein sequence ID" value="QDH88179.1"/>
    <property type="molecule type" value="Genomic_RNA"/>
</dbReference>
<gene>
    <name evidence="1" type="ORF">H3RhizoLitter13243_000002</name>
</gene>
<organism evidence="1">
    <name type="scientific">Leviviridae sp</name>
    <dbReference type="NCBI Taxonomy" id="2027243"/>
    <lineage>
        <taxon>Viruses</taxon>
        <taxon>Riboviria</taxon>
        <taxon>Orthornavirae</taxon>
        <taxon>Lenarviricota</taxon>
        <taxon>Leviviricetes</taxon>
        <taxon>Norzivirales</taxon>
        <taxon>Fiersviridae</taxon>
    </lineage>
</organism>
<evidence type="ECO:0000313" key="1">
    <source>
        <dbReference type="EMBL" id="QDH88179.1"/>
    </source>
</evidence>
<sequence length="439" mass="48236">MSVTDPNVRSRDLVFVPPGISYSQLWVNGSSNGPQPNQTGLVGNETTVSRKGVNWLTYQKLKKRARETGKALKNGELLSTADLGTAGFQTTKKWVEHGRLPDVNVSATSGIYTYSYSGPWVAKSASVGPTSSLYPAVPGDLSERMIQKGTTAIARTIPTNPVANAAQFLGELREGLPSVPGVHGFKKRDFASVGGEYLNLEFGLKPLMSDLQKFAEAARTSDEVIRQLKRDSGRLIRRRYSFPVEKIVTGPTVESTQWYGAPGLRVATPNIYSQSPGKLTKTREETYEYWFSGAYTYLYTDGDRAVDKMGAAAQRFAKLWGLRISPELLWELTPWSWAADWVGNAGEVIHNLSAFSNDNLVMRWGYIMCTYTCRDTYLAEGVSLKGGPSGPLSQTFVTQVKKRLKATPYGFGLDPDISFTGRQWAILGALGLSRGTKLL</sequence>
<evidence type="ECO:0008006" key="2">
    <source>
        <dbReference type="Google" id="ProtNLM"/>
    </source>
</evidence>
<protein>
    <recommendedName>
        <fullName evidence="2">Maturation</fullName>
    </recommendedName>
</protein>
<name>A0A514D3M3_9VIRU</name>
<accession>A0A514D3M3</accession>
<reference evidence="1" key="1">
    <citation type="submission" date="2019-05" db="EMBL/GenBank/DDBJ databases">
        <title>Metatranscriptomic reconstruction reveals RNA viruses with the potential to shape carbon cycling in soil.</title>
        <authorList>
            <person name="Starr E.P."/>
            <person name="Nuccio E."/>
            <person name="Pett-Ridge J."/>
            <person name="Banfield J.F."/>
            <person name="Firestone M.K."/>
        </authorList>
    </citation>
    <scope>NUCLEOTIDE SEQUENCE</scope>
    <source>
        <strain evidence="1">H3_Rhizo_Litter_13_scaffold_243</strain>
    </source>
</reference>